<proteinExistence type="predicted"/>
<reference evidence="1" key="1">
    <citation type="journal article" date="2020" name="Stud. Mycol.">
        <title>101 Dothideomycetes genomes: a test case for predicting lifestyles and emergence of pathogens.</title>
        <authorList>
            <person name="Haridas S."/>
            <person name="Albert R."/>
            <person name="Binder M."/>
            <person name="Bloem J."/>
            <person name="Labutti K."/>
            <person name="Salamov A."/>
            <person name="Andreopoulos B."/>
            <person name="Baker S."/>
            <person name="Barry K."/>
            <person name="Bills G."/>
            <person name="Bluhm B."/>
            <person name="Cannon C."/>
            <person name="Castanera R."/>
            <person name="Culley D."/>
            <person name="Daum C."/>
            <person name="Ezra D."/>
            <person name="Gonzalez J."/>
            <person name="Henrissat B."/>
            <person name="Kuo A."/>
            <person name="Liang C."/>
            <person name="Lipzen A."/>
            <person name="Lutzoni F."/>
            <person name="Magnuson J."/>
            <person name="Mondo S."/>
            <person name="Nolan M."/>
            <person name="Ohm R."/>
            <person name="Pangilinan J."/>
            <person name="Park H.-J."/>
            <person name="Ramirez L."/>
            <person name="Alfaro M."/>
            <person name="Sun H."/>
            <person name="Tritt A."/>
            <person name="Yoshinaga Y."/>
            <person name="Zwiers L.-H."/>
            <person name="Turgeon B."/>
            <person name="Goodwin S."/>
            <person name="Spatafora J."/>
            <person name="Crous P."/>
            <person name="Grigoriev I."/>
        </authorList>
    </citation>
    <scope>NUCLEOTIDE SEQUENCE</scope>
    <source>
        <strain evidence="1">CBS 119925</strain>
    </source>
</reference>
<keyword evidence="2" id="KW-1185">Reference proteome</keyword>
<evidence type="ECO:0000313" key="1">
    <source>
        <dbReference type="EMBL" id="KAF2748238.1"/>
    </source>
</evidence>
<dbReference type="AlphaFoldDB" id="A0A6A6VCC6"/>
<dbReference type="EMBL" id="MU006570">
    <property type="protein sequence ID" value="KAF2748238.1"/>
    <property type="molecule type" value="Genomic_DNA"/>
</dbReference>
<dbReference type="Proteomes" id="UP000799440">
    <property type="component" value="Unassembled WGS sequence"/>
</dbReference>
<protein>
    <submittedName>
        <fullName evidence="1">Uncharacterized protein</fullName>
    </submittedName>
</protein>
<organism evidence="1 2">
    <name type="scientific">Sporormia fimetaria CBS 119925</name>
    <dbReference type="NCBI Taxonomy" id="1340428"/>
    <lineage>
        <taxon>Eukaryota</taxon>
        <taxon>Fungi</taxon>
        <taxon>Dikarya</taxon>
        <taxon>Ascomycota</taxon>
        <taxon>Pezizomycotina</taxon>
        <taxon>Dothideomycetes</taxon>
        <taxon>Pleosporomycetidae</taxon>
        <taxon>Pleosporales</taxon>
        <taxon>Sporormiaceae</taxon>
        <taxon>Sporormia</taxon>
    </lineage>
</organism>
<name>A0A6A6VCC6_9PLEO</name>
<gene>
    <name evidence="1" type="ORF">M011DRAFT_476846</name>
</gene>
<accession>A0A6A6VCC6</accession>
<evidence type="ECO:0000313" key="2">
    <source>
        <dbReference type="Proteomes" id="UP000799440"/>
    </source>
</evidence>
<dbReference type="OrthoDB" id="3781081at2759"/>
<sequence>MSSHCIDFYGAVKLDGSGSRELLRIRLSANTTCSLTAKPQYHQPRLSPGTATPPYRPASVGISFLVDVGFGIMTETLLGGFRSLLHFLDGYIDDEAPYYVDASQTILPRLPTELRHEIYSYLFPQRCALRRTSIRNETHRREGALPLLSRFPILSTNVSTRLDAGLYLILKCDLVVDDACIPEMIGFLQLFPGDQGFQSVRQLTICGFSGNTGNHVGSMHFIERCKRLRRLTLQWNTHYLMRTWNFNQSDEVNWLVAHTDGYQLVSLNDAANHYSLTSLLTLPSLEDITLTAHIWTHRLHAPGEETEWRAVDAMALIMQVAEWLRNGFSALSRFVKVTVALPTLHFPHTGTQLFMFF</sequence>